<evidence type="ECO:0000313" key="2">
    <source>
        <dbReference type="Proteomes" id="UP000688137"/>
    </source>
</evidence>
<comment type="caution">
    <text evidence="1">The sequence shown here is derived from an EMBL/GenBank/DDBJ whole genome shotgun (WGS) entry which is preliminary data.</text>
</comment>
<evidence type="ECO:0000313" key="1">
    <source>
        <dbReference type="EMBL" id="CAD8081580.1"/>
    </source>
</evidence>
<gene>
    <name evidence="1" type="ORF">PPRIM_AZ9-3.1.T0660066</name>
</gene>
<proteinExistence type="predicted"/>
<protein>
    <submittedName>
        <fullName evidence="1">Uncharacterized protein</fullName>
    </submittedName>
</protein>
<sequence>MFKKNNKENLKPITLNIPKMILKNQINQNSIQQNAYLIETSRSPRISQLYQKIQQSIDQKPADESQDVVSFHQQKIREKIRGYNQTPTITTSQDIEDSFNIWNDEQQLDGNIIENYTQRYKSYDNFIQNNVSQNEIAENILKLLGMKHKVKNLGKIPFLNDEPKKTTNYFVPPQKAWRLYKKRPLNFTSTLYTSNQTTQLINSKSRLNSLEIQNQNQSNLRQLSSPDILKIKFKQLKMK</sequence>
<dbReference type="Proteomes" id="UP000688137">
    <property type="component" value="Unassembled WGS sequence"/>
</dbReference>
<keyword evidence="2" id="KW-1185">Reference proteome</keyword>
<dbReference type="OMA" id="PQKAWRL"/>
<dbReference type="AlphaFoldDB" id="A0A8S1MMZ1"/>
<organism evidence="1 2">
    <name type="scientific">Paramecium primaurelia</name>
    <dbReference type="NCBI Taxonomy" id="5886"/>
    <lineage>
        <taxon>Eukaryota</taxon>
        <taxon>Sar</taxon>
        <taxon>Alveolata</taxon>
        <taxon>Ciliophora</taxon>
        <taxon>Intramacronucleata</taxon>
        <taxon>Oligohymenophorea</taxon>
        <taxon>Peniculida</taxon>
        <taxon>Parameciidae</taxon>
        <taxon>Paramecium</taxon>
    </lineage>
</organism>
<dbReference type="EMBL" id="CAJJDM010000068">
    <property type="protein sequence ID" value="CAD8081580.1"/>
    <property type="molecule type" value="Genomic_DNA"/>
</dbReference>
<name>A0A8S1MMZ1_PARPR</name>
<reference evidence="1" key="1">
    <citation type="submission" date="2021-01" db="EMBL/GenBank/DDBJ databases">
        <authorList>
            <consortium name="Genoscope - CEA"/>
            <person name="William W."/>
        </authorList>
    </citation>
    <scope>NUCLEOTIDE SEQUENCE</scope>
</reference>
<accession>A0A8S1MMZ1</accession>